<evidence type="ECO:0000256" key="1">
    <source>
        <dbReference type="ARBA" id="ARBA00004141"/>
    </source>
</evidence>
<dbReference type="Pfam" id="PF12698">
    <property type="entry name" value="ABC2_membrane_3"/>
    <property type="match status" value="1"/>
</dbReference>
<feature type="transmembrane region" description="Helical" evidence="5">
    <location>
        <begin position="18"/>
        <end position="40"/>
    </location>
</feature>
<dbReference type="Proteomes" id="UP000287857">
    <property type="component" value="Unassembled WGS sequence"/>
</dbReference>
<protein>
    <recommendedName>
        <fullName evidence="6">ABC-2 type transporter transmembrane domain-containing protein</fullName>
    </recommendedName>
</protein>
<evidence type="ECO:0000313" key="7">
    <source>
        <dbReference type="EMBL" id="RST99172.1"/>
    </source>
</evidence>
<keyword evidence="8" id="KW-1185">Reference proteome</keyword>
<reference evidence="7 8" key="1">
    <citation type="submission" date="2017-05" db="EMBL/GenBank/DDBJ databases">
        <title>Vagococcus spp. assemblies.</title>
        <authorList>
            <person name="Gulvik C.A."/>
        </authorList>
    </citation>
    <scope>NUCLEOTIDE SEQUENCE [LARGE SCALE GENOMIC DNA]</scope>
    <source>
        <strain evidence="7 8">SS1995</strain>
    </source>
</reference>
<dbReference type="OrthoDB" id="9811483at2"/>
<feature type="transmembrane region" description="Helical" evidence="5">
    <location>
        <begin position="281"/>
        <end position="303"/>
    </location>
</feature>
<evidence type="ECO:0000256" key="3">
    <source>
        <dbReference type="ARBA" id="ARBA00022989"/>
    </source>
</evidence>
<dbReference type="InterPro" id="IPR013525">
    <property type="entry name" value="ABC2_TM"/>
</dbReference>
<comment type="subcellular location">
    <subcellularLocation>
        <location evidence="1">Membrane</location>
        <topology evidence="1">Multi-pass membrane protein</topology>
    </subcellularLocation>
</comment>
<dbReference type="NCBIfam" id="TIGR03062">
    <property type="entry name" value="pip_yhgE_Cterm"/>
    <property type="match status" value="1"/>
</dbReference>
<gene>
    <name evidence="7" type="ORF">CBF37_05770</name>
</gene>
<evidence type="ECO:0000256" key="5">
    <source>
        <dbReference type="SAM" id="Phobius"/>
    </source>
</evidence>
<dbReference type="InterPro" id="IPR017501">
    <property type="entry name" value="Phage_infect_YhgE_C"/>
</dbReference>
<dbReference type="EMBL" id="NGJS01000006">
    <property type="protein sequence ID" value="RST99172.1"/>
    <property type="molecule type" value="Genomic_DNA"/>
</dbReference>
<sequence length="369" mass="42129">MYRIYFARRHIMLKKKRIIFIICILVFIPTIYATLFLGALKDPYGNLKQLPVALIKQKSNPLYKELVNSNIFNFREETLQDAQKDLTNGKIYGVIYFEKNFGEKMQNFNKKGESPIVHLITSEGLSYSTSKLITGALTQFVTTVNSKLSYSIISKMDGNNIPKSIGSIIKLDHFDTNPIKNNAEAMAPYIFSLTLFVGGIFVNQFILRIFKKSKNFFSFWKKQYLLPTIISFAQVILLLTINYQHIQKNTNNIFLLSLFLFLVASTFSSIIVAFNKLIPGIGSFVILLLTMLQTSSSGGAYAIKLSSHFFQKIHMFLPMTYSIDGIKKIVSLNNYNLLTEIVCLILFWIAGQFILILAYKKNEKILTIC</sequence>
<feature type="transmembrane region" description="Helical" evidence="5">
    <location>
        <begin position="224"/>
        <end position="241"/>
    </location>
</feature>
<feature type="transmembrane region" description="Helical" evidence="5">
    <location>
        <begin position="186"/>
        <end position="203"/>
    </location>
</feature>
<dbReference type="AlphaFoldDB" id="A0A429ZYZ2"/>
<feature type="transmembrane region" description="Helical" evidence="5">
    <location>
        <begin position="337"/>
        <end position="359"/>
    </location>
</feature>
<keyword evidence="3 5" id="KW-1133">Transmembrane helix</keyword>
<evidence type="ECO:0000259" key="6">
    <source>
        <dbReference type="Pfam" id="PF12698"/>
    </source>
</evidence>
<feature type="transmembrane region" description="Helical" evidence="5">
    <location>
        <begin position="253"/>
        <end position="274"/>
    </location>
</feature>
<dbReference type="Gene3D" id="3.40.1710.10">
    <property type="entry name" value="abc type-2 transporter like domain"/>
    <property type="match status" value="1"/>
</dbReference>
<keyword evidence="4 5" id="KW-0472">Membrane</keyword>
<dbReference type="PANTHER" id="PTHR43077:SF5">
    <property type="entry name" value="PHAGE INFECTION PROTEIN"/>
    <property type="match status" value="1"/>
</dbReference>
<proteinExistence type="predicted"/>
<keyword evidence="2 5" id="KW-0812">Transmembrane</keyword>
<organism evidence="7 8">
    <name type="scientific">Vagococcus vulneris</name>
    <dbReference type="NCBI Taxonomy" id="1977869"/>
    <lineage>
        <taxon>Bacteria</taxon>
        <taxon>Bacillati</taxon>
        <taxon>Bacillota</taxon>
        <taxon>Bacilli</taxon>
        <taxon>Lactobacillales</taxon>
        <taxon>Enterococcaceae</taxon>
        <taxon>Vagococcus</taxon>
    </lineage>
</organism>
<evidence type="ECO:0000313" key="8">
    <source>
        <dbReference type="Proteomes" id="UP000287857"/>
    </source>
</evidence>
<feature type="domain" description="ABC-2 type transporter transmembrane" evidence="6">
    <location>
        <begin position="20"/>
        <end position="350"/>
    </location>
</feature>
<dbReference type="PANTHER" id="PTHR43077">
    <property type="entry name" value="TRANSPORT PERMEASE YVFS-RELATED"/>
    <property type="match status" value="1"/>
</dbReference>
<dbReference type="GO" id="GO:0140359">
    <property type="term" value="F:ABC-type transporter activity"/>
    <property type="evidence" value="ECO:0007669"/>
    <property type="project" value="InterPro"/>
</dbReference>
<comment type="caution">
    <text evidence="7">The sequence shown here is derived from an EMBL/GenBank/DDBJ whole genome shotgun (WGS) entry which is preliminary data.</text>
</comment>
<evidence type="ECO:0000256" key="2">
    <source>
        <dbReference type="ARBA" id="ARBA00022692"/>
    </source>
</evidence>
<dbReference type="GO" id="GO:0016020">
    <property type="term" value="C:membrane"/>
    <property type="evidence" value="ECO:0007669"/>
    <property type="project" value="UniProtKB-SubCell"/>
</dbReference>
<accession>A0A429ZYZ2</accession>
<name>A0A429ZYZ2_9ENTE</name>
<dbReference type="InterPro" id="IPR051328">
    <property type="entry name" value="T7SS_ABC-Transporter"/>
</dbReference>
<evidence type="ECO:0000256" key="4">
    <source>
        <dbReference type="ARBA" id="ARBA00023136"/>
    </source>
</evidence>